<protein>
    <submittedName>
        <fullName evidence="7">ABC transporter substrate-binding protein</fullName>
    </submittedName>
</protein>
<accession>A0A095Y8Z4</accession>
<dbReference type="PROSITE" id="PS51257">
    <property type="entry name" value="PROKAR_LIPOPROTEIN"/>
    <property type="match status" value="1"/>
</dbReference>
<evidence type="ECO:0000256" key="1">
    <source>
        <dbReference type="ARBA" id="ARBA00004196"/>
    </source>
</evidence>
<evidence type="ECO:0000313" key="8">
    <source>
        <dbReference type="Proteomes" id="UP000029548"/>
    </source>
</evidence>
<dbReference type="PANTHER" id="PTHR42953">
    <property type="entry name" value="HIGH-AFFINITY ZINC UPTAKE SYSTEM PROTEIN ZNUA-RELATED"/>
    <property type="match status" value="1"/>
</dbReference>
<dbReference type="Pfam" id="PF01297">
    <property type="entry name" value="ZnuA"/>
    <property type="match status" value="1"/>
</dbReference>
<organism evidence="7 8">
    <name type="scientific">Corynebacterium freneyi DNF00450</name>
    <dbReference type="NCBI Taxonomy" id="1287475"/>
    <lineage>
        <taxon>Bacteria</taxon>
        <taxon>Bacillati</taxon>
        <taxon>Actinomycetota</taxon>
        <taxon>Actinomycetes</taxon>
        <taxon>Mycobacteriales</taxon>
        <taxon>Corynebacteriaceae</taxon>
        <taxon>Corynebacterium</taxon>
    </lineage>
</organism>
<dbReference type="AlphaFoldDB" id="A0A095Y8Z4"/>
<evidence type="ECO:0000256" key="2">
    <source>
        <dbReference type="ARBA" id="ARBA00022448"/>
    </source>
</evidence>
<dbReference type="GO" id="GO:0030313">
    <property type="term" value="C:cell envelope"/>
    <property type="evidence" value="ECO:0007669"/>
    <property type="project" value="UniProtKB-SubCell"/>
</dbReference>
<feature type="compositionally biased region" description="Basic and acidic residues" evidence="5">
    <location>
        <begin position="128"/>
        <end position="149"/>
    </location>
</feature>
<feature type="compositionally biased region" description="Basic and acidic residues" evidence="5">
    <location>
        <begin position="157"/>
        <end position="177"/>
    </location>
</feature>
<dbReference type="InterPro" id="IPR050492">
    <property type="entry name" value="Bact_metal-bind_prot9"/>
</dbReference>
<dbReference type="RefSeq" id="WP_035119780.1">
    <property type="nucleotide sequence ID" value="NZ_JRNE01000010.1"/>
</dbReference>
<name>A0A095Y8Z4_9CORY</name>
<dbReference type="EMBL" id="JRNE01000010">
    <property type="protein sequence ID" value="KGF18880.1"/>
    <property type="molecule type" value="Genomic_DNA"/>
</dbReference>
<dbReference type="InterPro" id="IPR006127">
    <property type="entry name" value="ZnuA-like"/>
</dbReference>
<feature type="chain" id="PRO_5038542707" evidence="6">
    <location>
        <begin position="25"/>
        <end position="342"/>
    </location>
</feature>
<dbReference type="Proteomes" id="UP000029548">
    <property type="component" value="Unassembled WGS sequence"/>
</dbReference>
<feature type="region of interest" description="Disordered" evidence="5">
    <location>
        <begin position="128"/>
        <end position="177"/>
    </location>
</feature>
<comment type="caution">
    <text evidence="7">The sequence shown here is derived from an EMBL/GenBank/DDBJ whole genome shotgun (WGS) entry which is preliminary data.</text>
</comment>
<dbReference type="Gene3D" id="3.40.50.1980">
    <property type="entry name" value="Nitrogenase molybdenum iron protein domain"/>
    <property type="match status" value="1"/>
</dbReference>
<reference evidence="7 8" key="1">
    <citation type="submission" date="2014-07" db="EMBL/GenBank/DDBJ databases">
        <authorList>
            <person name="McCorrison J."/>
            <person name="Sanka R."/>
            <person name="Torralba M."/>
            <person name="Gillis M."/>
            <person name="Haft D.H."/>
            <person name="Methe B."/>
            <person name="Sutton G."/>
            <person name="Nelson K.E."/>
        </authorList>
    </citation>
    <scope>NUCLEOTIDE SEQUENCE [LARGE SCALE GENOMIC DNA]</scope>
    <source>
        <strain evidence="7 8">DNF00450</strain>
    </source>
</reference>
<feature type="signal peptide" evidence="6">
    <location>
        <begin position="1"/>
        <end position="24"/>
    </location>
</feature>
<keyword evidence="4 6" id="KW-0732">Signal</keyword>
<sequence length="342" mass="36769">MKNPFLRSALAAAAAAGLAMGLTACSDDDTNEAASDSDDVVKIVTSTKVWADVADAVVGDADGVEIQPIIESNDLDPHSYQPTAADMALVEQADVLLAGGGHYDAWLTDAASSDSSAIILTAIEGDGFDGHGHGEDGHGEHDDHDHAAHEDEDATEADDHAGHDHDHDHAGHDHDHAHDHEVNEHIWYNTEAVTSLASTLADEINAHWDLGASDEDVVKRMEDIEDRKADLPAAKTAQTHPLADDIISGTKIEDITPEGYRSATLSESEPAAADVAEMLELIESGDLDFLIDSPQTHNHVSERLMQAAQSKGLRIINVYESPDSNENFFDLYDRILDSLEKK</sequence>
<gene>
    <name evidence="7" type="ORF">HMPREF1650_00960</name>
</gene>
<keyword evidence="3" id="KW-0479">Metal-binding</keyword>
<dbReference type="SUPFAM" id="SSF53807">
    <property type="entry name" value="Helical backbone' metal receptor"/>
    <property type="match status" value="1"/>
</dbReference>
<dbReference type="eggNOG" id="COG0803">
    <property type="taxonomic scope" value="Bacteria"/>
</dbReference>
<evidence type="ECO:0000256" key="4">
    <source>
        <dbReference type="ARBA" id="ARBA00022729"/>
    </source>
</evidence>
<evidence type="ECO:0000256" key="6">
    <source>
        <dbReference type="SAM" id="SignalP"/>
    </source>
</evidence>
<proteinExistence type="predicted"/>
<keyword evidence="2" id="KW-0813">Transport</keyword>
<dbReference type="GO" id="GO:0046872">
    <property type="term" value="F:metal ion binding"/>
    <property type="evidence" value="ECO:0007669"/>
    <property type="project" value="UniProtKB-KW"/>
</dbReference>
<dbReference type="PANTHER" id="PTHR42953:SF1">
    <property type="entry name" value="METAL-BINDING PROTEIN HI_0362-RELATED"/>
    <property type="match status" value="1"/>
</dbReference>
<dbReference type="GO" id="GO:0030001">
    <property type="term" value="P:metal ion transport"/>
    <property type="evidence" value="ECO:0007669"/>
    <property type="project" value="InterPro"/>
</dbReference>
<evidence type="ECO:0000256" key="5">
    <source>
        <dbReference type="SAM" id="MobiDB-lite"/>
    </source>
</evidence>
<evidence type="ECO:0000313" key="7">
    <source>
        <dbReference type="EMBL" id="KGF18880.1"/>
    </source>
</evidence>
<evidence type="ECO:0000256" key="3">
    <source>
        <dbReference type="ARBA" id="ARBA00022723"/>
    </source>
</evidence>
<comment type="subcellular location">
    <subcellularLocation>
        <location evidence="1">Cell envelope</location>
    </subcellularLocation>
</comment>